<dbReference type="InterPro" id="IPR005419">
    <property type="entry name" value="ZO-2"/>
</dbReference>
<feature type="compositionally biased region" description="Basic and acidic residues" evidence="12">
    <location>
        <begin position="228"/>
        <end position="296"/>
    </location>
</feature>
<evidence type="ECO:0000256" key="6">
    <source>
        <dbReference type="ARBA" id="ARBA00022475"/>
    </source>
</evidence>
<gene>
    <name evidence="17" type="primary">TJP2</name>
</gene>
<dbReference type="Pfam" id="PF00625">
    <property type="entry name" value="Guanylate_kin"/>
    <property type="match status" value="1"/>
</dbReference>
<evidence type="ECO:0000259" key="15">
    <source>
        <dbReference type="PROSITE" id="PS50106"/>
    </source>
</evidence>
<evidence type="ECO:0000256" key="9">
    <source>
        <dbReference type="ARBA" id="ARBA00022949"/>
    </source>
</evidence>
<dbReference type="InterPro" id="IPR027417">
    <property type="entry name" value="P-loop_NTPase"/>
</dbReference>
<dbReference type="PANTHER" id="PTHR13865:SF26">
    <property type="entry name" value="TIGHT JUNCTION PROTEIN ZO-2"/>
    <property type="match status" value="1"/>
</dbReference>
<dbReference type="CDD" id="cd12027">
    <property type="entry name" value="SH3_ZO-2"/>
    <property type="match status" value="1"/>
</dbReference>
<dbReference type="InterPro" id="IPR001478">
    <property type="entry name" value="PDZ"/>
</dbReference>
<feature type="domain" description="Guanylate kinase-like" evidence="14">
    <location>
        <begin position="836"/>
        <end position="938"/>
    </location>
</feature>
<keyword evidence="16" id="KW-1185">Reference proteome</keyword>
<feature type="compositionally biased region" description="Basic and acidic residues" evidence="12">
    <location>
        <begin position="950"/>
        <end position="970"/>
    </location>
</feature>
<evidence type="ECO:0000256" key="3">
    <source>
        <dbReference type="ARBA" id="ARBA00007014"/>
    </source>
</evidence>
<dbReference type="SMART" id="SM00072">
    <property type="entry name" value="GuKc"/>
    <property type="match status" value="1"/>
</dbReference>
<keyword evidence="8" id="KW-0677">Repeat</keyword>
<evidence type="ECO:0000256" key="5">
    <source>
        <dbReference type="ARBA" id="ARBA00022443"/>
    </source>
</evidence>
<feature type="domain" description="PDZ" evidence="15">
    <location>
        <begin position="92"/>
        <end position="179"/>
    </location>
</feature>
<dbReference type="InterPro" id="IPR036028">
    <property type="entry name" value="SH3-like_dom_sf"/>
</dbReference>
<evidence type="ECO:0000259" key="14">
    <source>
        <dbReference type="PROSITE" id="PS50052"/>
    </source>
</evidence>
<dbReference type="InterPro" id="IPR036034">
    <property type="entry name" value="PDZ_sf"/>
</dbReference>
<dbReference type="PROSITE" id="PS50106">
    <property type="entry name" value="PDZ"/>
    <property type="match status" value="3"/>
</dbReference>
<dbReference type="InterPro" id="IPR035598">
    <property type="entry name" value="ZO-2_SH3"/>
</dbReference>
<evidence type="ECO:0000256" key="10">
    <source>
        <dbReference type="ARBA" id="ARBA00023136"/>
    </source>
</evidence>
<feature type="region of interest" description="Disordered" evidence="12">
    <location>
        <begin position="463"/>
        <end position="508"/>
    </location>
</feature>
<dbReference type="RefSeq" id="XP_072618328.1">
    <property type="nucleotide sequence ID" value="XM_072762227.1"/>
</dbReference>
<feature type="region of interest" description="Disordered" evidence="12">
    <location>
        <begin position="207"/>
        <end position="367"/>
    </location>
</feature>
<evidence type="ECO:0000256" key="7">
    <source>
        <dbReference type="ARBA" id="ARBA00022553"/>
    </source>
</evidence>
<dbReference type="PROSITE" id="PS50052">
    <property type="entry name" value="GUANYLATE_KINASE_2"/>
    <property type="match status" value="1"/>
</dbReference>
<name>A0ABM5AU60_VULVU</name>
<dbReference type="SUPFAM" id="SSF50044">
    <property type="entry name" value="SH3-domain"/>
    <property type="match status" value="1"/>
</dbReference>
<evidence type="ECO:0000256" key="11">
    <source>
        <dbReference type="PROSITE-ProRule" id="PRU00192"/>
    </source>
</evidence>
<evidence type="ECO:0000256" key="12">
    <source>
        <dbReference type="SAM" id="MobiDB-lite"/>
    </source>
</evidence>
<accession>A0ABM5AU60</accession>
<dbReference type="PROSITE" id="PS50002">
    <property type="entry name" value="SH3"/>
    <property type="match status" value="1"/>
</dbReference>
<feature type="region of interest" description="Disordered" evidence="12">
    <location>
        <begin position="1035"/>
        <end position="1108"/>
    </location>
</feature>
<dbReference type="InterPro" id="IPR005417">
    <property type="entry name" value="ZO"/>
</dbReference>
<dbReference type="SUPFAM" id="SSF50156">
    <property type="entry name" value="PDZ domain-like"/>
    <property type="match status" value="3"/>
</dbReference>
<dbReference type="SMART" id="SM00228">
    <property type="entry name" value="PDZ"/>
    <property type="match status" value="3"/>
</dbReference>
<feature type="domain" description="PDZ" evidence="15">
    <location>
        <begin position="571"/>
        <end position="652"/>
    </location>
</feature>
<dbReference type="PRINTS" id="PR01599">
    <property type="entry name" value="ZONOCCLUDNS2"/>
</dbReference>
<evidence type="ECO:0000256" key="1">
    <source>
        <dbReference type="ARBA" id="ARBA00004413"/>
    </source>
</evidence>
<feature type="region of interest" description="Disordered" evidence="12">
    <location>
        <begin position="534"/>
        <end position="568"/>
    </location>
</feature>
<comment type="similarity">
    <text evidence="3">Belongs to the MAGUK family.</text>
</comment>
<dbReference type="InterPro" id="IPR008144">
    <property type="entry name" value="Guanylate_kin-like_dom"/>
</dbReference>
<keyword evidence="9" id="KW-0965">Cell junction</keyword>
<keyword evidence="10" id="KW-0472">Membrane</keyword>
<feature type="compositionally biased region" description="Basic and acidic residues" evidence="12">
    <location>
        <begin position="321"/>
        <end position="344"/>
    </location>
</feature>
<dbReference type="InterPro" id="IPR008145">
    <property type="entry name" value="GK/Ca_channel_bsu"/>
</dbReference>
<dbReference type="Pfam" id="PF00595">
    <property type="entry name" value="PDZ"/>
    <property type="match status" value="3"/>
</dbReference>
<organism evidence="16 17">
    <name type="scientific">Vulpes vulpes</name>
    <name type="common">Red fox</name>
    <dbReference type="NCBI Taxonomy" id="9627"/>
    <lineage>
        <taxon>Eukaryota</taxon>
        <taxon>Metazoa</taxon>
        <taxon>Chordata</taxon>
        <taxon>Craniata</taxon>
        <taxon>Vertebrata</taxon>
        <taxon>Euteleostomi</taxon>
        <taxon>Mammalia</taxon>
        <taxon>Eutheria</taxon>
        <taxon>Laurasiatheria</taxon>
        <taxon>Carnivora</taxon>
        <taxon>Caniformia</taxon>
        <taxon>Canidae</taxon>
        <taxon>Vulpes</taxon>
    </lineage>
</organism>
<reference evidence="17" key="2">
    <citation type="submission" date="2025-08" db="UniProtKB">
        <authorList>
            <consortium name="RefSeq"/>
        </authorList>
    </citation>
    <scope>IDENTIFICATION</scope>
    <source>
        <tissue evidence="17">Cell line</tissue>
    </source>
</reference>
<dbReference type="Gene3D" id="2.30.42.10">
    <property type="match status" value="3"/>
</dbReference>
<evidence type="ECO:0000256" key="2">
    <source>
        <dbReference type="ARBA" id="ARBA00004435"/>
    </source>
</evidence>
<dbReference type="SUPFAM" id="SSF52540">
    <property type="entry name" value="P-loop containing nucleoside triphosphate hydrolases"/>
    <property type="match status" value="1"/>
</dbReference>
<feature type="compositionally biased region" description="Basic and acidic residues" evidence="12">
    <location>
        <begin position="352"/>
        <end position="366"/>
    </location>
</feature>
<dbReference type="Gene3D" id="2.30.30.40">
    <property type="entry name" value="SH3 Domains"/>
    <property type="match status" value="1"/>
</dbReference>
<feature type="domain" description="SH3" evidence="13">
    <location>
        <begin position="666"/>
        <end position="731"/>
    </location>
</feature>
<keyword evidence="4" id="KW-0796">Tight junction</keyword>
<dbReference type="PRINTS" id="PR01597">
    <property type="entry name" value="ZONOCCLUDNS"/>
</dbReference>
<dbReference type="CDD" id="cd06727">
    <property type="entry name" value="PDZ1_ZO1-like"/>
    <property type="match status" value="1"/>
</dbReference>
<feature type="domain" description="PDZ" evidence="15">
    <location>
        <begin position="369"/>
        <end position="447"/>
    </location>
</feature>
<evidence type="ECO:0000313" key="16">
    <source>
        <dbReference type="Proteomes" id="UP001652641"/>
    </source>
</evidence>
<dbReference type="InterPro" id="IPR001452">
    <property type="entry name" value="SH3_domain"/>
</dbReference>
<evidence type="ECO:0000259" key="13">
    <source>
        <dbReference type="PROSITE" id="PS50002"/>
    </source>
</evidence>
<dbReference type="CDD" id="cd06728">
    <property type="entry name" value="PDZ2_ZO1-like_ds"/>
    <property type="match status" value="1"/>
</dbReference>
<evidence type="ECO:0000256" key="4">
    <source>
        <dbReference type="ARBA" id="ARBA00022427"/>
    </source>
</evidence>
<protein>
    <submittedName>
        <fullName evidence="17">Tight junction protein 2 isoform X18</fullName>
    </submittedName>
</protein>
<sequence>MRYKKYMAILEAAVGITPLNKRELLPESRRHVNLWQHPGVRSTTLLSSPCEWDWPFGCTSWHEHSTEHRRVLAGSLLFQAPGMEELIWEQYTVTLQKDSKRGFGIAVSGGRDNPHFENGETSIVISDVLPGGPADGLLQENDRVVMVNGTPMEDVLHSFAVQQLRKSGKIAAIVVKRPRKVQLAPPQGSLPVDEDDRAFEVMDEFDGRSARSGYSERSRRSSHGGRSRSWEDSPERGRPHERAWSQERERSRGRSLERGLDHDDDYRRPRERSRGRSLERGLDHDDDYGRPGERSHGVSTDRGYGRGYDRGYDRTYSPEAEYGRRAQPDDRHAGSRSRSREHLHSRSPSPELRGRPDHAGQPDSDRPIGVLLMKSKANEEYGLRLGSQIFIKEMTRTGLATKDGNLHEGDIILKINGTVTENMSLTDARKLIEKSRGKLQLVVLRDSKQTLINIPSLNDSDSEIEDISEIDSNRSFSPEERRQQYSDYDYHSSNEKLKERPNSREDMQNRWSRMGATPTPFKSMGDIASVVGTENSKEPRYQEEPPAPQPKAAPRTFLRPSPEDEAIYGPNTKMVRFKKGDSVGLRLAGGNDVGIFVAGIQEGTSAEQEGLQEGDQILKVNTQDFRGLVREDAVLYLLEIPKGEMVTILAQSRADVYRDILACGRGDSFFIRSHFECEKETPQSLAFSRGEVFRVVDTLYDGKLGHWLAVRIGNELEKGLIPNKSRAEQMASVQNAQRDNAGDRADFWRMRGQRSGMKKNLRKSREDLTAAVSVSTKFPAYERVLLREAGFKRPVVLFGPIADIALEKLANELPDLFQTAKTEPKDAGSEKSSGVVRLNTVRQIIEQDKHALLDVTPKAVDLLNYTQWFPIVIFFNPDSRQGVKTMRQRLNPTSNKSSRKLYDQANKLKKTCAHLFTATINLNSANDSWFGSLKDTIQHQQGEAVWVSEGKAKTQNREESFDISRSHDYKSNPSAVAESEEVGEGSEEQEGAPKSVLGKVKIFEKMDHKARLQRMQELQEAQNARIEIAQKHPDIYAVPIKTHKPDPGLSQHISSRPPEPQKGPSRLYQDPRGSYGSDAEEEEYRQQLSEHSKRGYYSQPSRYRDTEL</sequence>
<feature type="compositionally biased region" description="Basic and acidic residues" evidence="12">
    <location>
        <begin position="1084"/>
        <end position="1093"/>
    </location>
</feature>
<proteinExistence type="inferred from homology"/>
<evidence type="ECO:0000313" key="17">
    <source>
        <dbReference type="RefSeq" id="XP_072618328.1"/>
    </source>
</evidence>
<dbReference type="Gene3D" id="3.40.50.300">
    <property type="entry name" value="P-loop containing nucleotide triphosphate hydrolases"/>
    <property type="match status" value="1"/>
</dbReference>
<dbReference type="Proteomes" id="UP001652641">
    <property type="component" value="Chromosome 1"/>
</dbReference>
<dbReference type="Pfam" id="PF07653">
    <property type="entry name" value="SH3_2"/>
    <property type="match status" value="1"/>
</dbReference>
<keyword evidence="7" id="KW-0597">Phosphoprotein</keyword>
<feature type="compositionally biased region" description="Acidic residues" evidence="12">
    <location>
        <begin position="978"/>
        <end position="990"/>
    </location>
</feature>
<dbReference type="GeneID" id="112922121"/>
<dbReference type="PANTHER" id="PTHR13865">
    <property type="entry name" value="TIGHT JUNCTION PROTEIN"/>
    <property type="match status" value="1"/>
</dbReference>
<dbReference type="CDD" id="cd06729">
    <property type="entry name" value="PDZ3_ZO1-like_domain"/>
    <property type="match status" value="1"/>
</dbReference>
<feature type="compositionally biased region" description="Basic and acidic residues" evidence="12">
    <location>
        <begin position="303"/>
        <end position="313"/>
    </location>
</feature>
<evidence type="ECO:0000256" key="8">
    <source>
        <dbReference type="ARBA" id="ARBA00022737"/>
    </source>
</evidence>
<feature type="compositionally biased region" description="Basic and acidic residues" evidence="12">
    <location>
        <begin position="207"/>
        <end position="219"/>
    </location>
</feature>
<feature type="compositionally biased region" description="Basic and acidic residues" evidence="12">
    <location>
        <begin position="477"/>
        <end position="508"/>
    </location>
</feature>
<reference evidence="16" key="1">
    <citation type="submission" date="2025-05" db="UniProtKB">
        <authorList>
            <consortium name="RefSeq"/>
        </authorList>
    </citation>
    <scope>NUCLEOTIDE SEQUENCE [LARGE SCALE GENOMIC DNA]</scope>
</reference>
<feature type="region of interest" description="Disordered" evidence="12">
    <location>
        <begin position="948"/>
        <end position="995"/>
    </location>
</feature>
<comment type="subcellular location">
    <subcellularLocation>
        <location evidence="2">Cell junction</location>
        <location evidence="2">Tight junction</location>
    </subcellularLocation>
    <subcellularLocation>
        <location evidence="1">Cell membrane</location>
        <topology evidence="1">Peripheral membrane protein</topology>
        <orientation evidence="1">Cytoplasmic side</orientation>
    </subcellularLocation>
</comment>
<keyword evidence="5 11" id="KW-0728">SH3 domain</keyword>
<keyword evidence="6" id="KW-1003">Cell membrane</keyword>